<comment type="caution">
    <text evidence="1">The sequence shown here is derived from an EMBL/GenBank/DDBJ whole genome shotgun (WGS) entry which is preliminary data.</text>
</comment>
<protein>
    <submittedName>
        <fullName evidence="1">Uncharacterized protein</fullName>
    </submittedName>
</protein>
<organism evidence="1 2">
    <name type="scientific">Coniosporium tulheliwenetii</name>
    <dbReference type="NCBI Taxonomy" id="3383036"/>
    <lineage>
        <taxon>Eukaryota</taxon>
        <taxon>Fungi</taxon>
        <taxon>Dikarya</taxon>
        <taxon>Ascomycota</taxon>
        <taxon>Pezizomycotina</taxon>
        <taxon>Dothideomycetes</taxon>
        <taxon>Dothideomycetes incertae sedis</taxon>
        <taxon>Coniosporium</taxon>
    </lineage>
</organism>
<keyword evidence="2" id="KW-1185">Reference proteome</keyword>
<proteinExistence type="predicted"/>
<dbReference type="EMBL" id="JAPDRP010000015">
    <property type="protein sequence ID" value="KAJ9641403.1"/>
    <property type="molecule type" value="Genomic_DNA"/>
</dbReference>
<dbReference type="Proteomes" id="UP001172680">
    <property type="component" value="Unassembled WGS sequence"/>
</dbReference>
<evidence type="ECO:0000313" key="2">
    <source>
        <dbReference type="Proteomes" id="UP001172680"/>
    </source>
</evidence>
<evidence type="ECO:0000313" key="1">
    <source>
        <dbReference type="EMBL" id="KAJ9641403.1"/>
    </source>
</evidence>
<gene>
    <name evidence="1" type="ORF">H2199_005373</name>
</gene>
<sequence>MLSPTVVNIYSFFYPIGNTPAVCLTQDLPCEKDADILLLGCGDARNVLSQPTPNVMTPRRIDITCCDIEGAILARNILLFTFIVDDVDGSNTTSIWDIYYHFYLETKSLKLLQLQSKKLCALSTSLHSWHSSEYGRLLRFCDQSTFIKVKEIWSSYAATTDLGEDEQARYDKQFVSVIQKAVDTRVDRLGKSGIVLTGFRSTAPVGPQSLKDLPATCSNPMFASSVTDTFILHYGTDPLLGFHLASAYVPLAPTSPLRPNSIEIRHLHKVVAAARLQFQTWAASFRNCAPQSLTLRFFAGDALAFCHTLQHKRTTNNITANPYRTPYCMEPLALNGDTPADAPVSFDVIDTSNLVDHIGAINVLVATAPLLKHSISASLHTESLVRREKSYKERVDSILCGHFSTISFLLGLFPVEYWTNVAAVSTVDENLFDKTGQMHMRLTWKRLVPVTKKPLTWPPVHLDESALAHILYRIYLKMFESENLSVLMSGMNQLALQKHSLSHYHRGSLAIFISLIKTRVAVNWNTVMTKFLGLVESDLNLMVGMNYIQELILQLHLLGVHSIEILRPSSLGSETQRPKGLRAWKDIPAAVCVTLKVPRAKLAVFTRIPRLELGVPTVQCVLQSSPRSVGPPWQNLFASVQLAFGKATTSGVRNSDSFRVQVTEDESGWSGSSPLFLSFYAPTWTVLQEPESAIVAFGIQSTPFSSKTFSKLLGHTMNVYEASLGDEDAVYVTKHMPNQSGYAFISASGDADAQNHETSNQAATTTITANVDLRETRIGSFIGRVNILSEDVKSVLRSQGHIETVQISACVFAVTIGKTALRQCIHFPVPVLQSGSKTWIARKSGYVEVIAPMAAPMDGDLLPYFMYPMFLDEQTPVVWNLPRLKLECLPVLDPARLKEQSWLTAHTSFMFSSRERELRDRSMMSPATYHEDVRVHFKDSVFSMFINFSGLQGNQARIFCLNNPTRSGGHMIIFVSSLRLDGANRTVILDAAVLPLTLSLVSQMGQFLAALPDVGHCNIKVDDNELRLWKQSSRVPLQVDWMENFDLVIIGAGIHGLSVAKTYKDVNPSHSIVILDRSSSLGGTWAAERLFTTLKTNDHYGTFEFSDLPMKGGAGHIPGPVVHSYLCAYAEKFDLARLVRLSTEVNVVEDRGAVGWKLTVVDVTEPAKKSEIRASKLVVATGLTSEPFMPELKGRDDFGTPVLHSSEFAKQTDGLGPYKKVVIMSGAKFSWDIAYAYASAGVKVDWVIRASGHGPCWMAPSRVTPLKVITQYLLLTRFFSWFSPCIWGNADGYWLCRWFLHKTWLGRKIVDGFFAAMTHGVLSKLGYDNHPDTSKLKPWDGVFFVGTNRGLVNYDQDIFEFVRNGTITVHIADITHLSKGTVHLSDNTKVQTDVLICGTGWKETPPVKFLTKKDLGLPSFSTTVASSLTTRADAEILSSFPKLALQPPYRPNLKPMGFTKATTINEPYRLYRFMVPPSFISERTLAFAGVIRSPATMMIAQTQALWITAFFGGHIANLEASLAEDVRERIAYQTVLHSQWGKWRYSRGFGGRFPDIWFDSIPYIDLLLSELGVRHHRKGSWWREFSEHYSPADYKGIVEEWKSLQPREK</sequence>
<accession>A0ACC2Z123</accession>
<reference evidence="1" key="1">
    <citation type="submission" date="2022-10" db="EMBL/GenBank/DDBJ databases">
        <title>Culturing micro-colonial fungi from biological soil crusts in the Mojave desert and describing Neophaeococcomyces mojavensis, and introducing the new genera and species Taxawa tesnikishii.</title>
        <authorList>
            <person name="Kurbessoian T."/>
            <person name="Stajich J.E."/>
        </authorList>
    </citation>
    <scope>NUCLEOTIDE SEQUENCE</scope>
    <source>
        <strain evidence="1">JES_115</strain>
    </source>
</reference>
<name>A0ACC2Z123_9PEZI</name>